<dbReference type="AlphaFoldDB" id="A0A8H3VRM7"/>
<evidence type="ECO:0000256" key="1">
    <source>
        <dbReference type="SAM" id="MobiDB-lite"/>
    </source>
</evidence>
<feature type="compositionally biased region" description="Polar residues" evidence="1">
    <location>
        <begin position="1"/>
        <end position="29"/>
    </location>
</feature>
<sequence>MSPALNNGSPETKNSSTSKGQLDTRNISTTEDESNMQNVWYIRSNSTTKHASNASSTSSITSESTTKHTSTTSIPKAASKPTQESNTSNSSVSKPHSQTSRKKSTFEKMLFHLFVRRPLRTIQREREQEHSPNRREQLQEKEAVNDDRLVFGDLDVGDAWGECRAKREREAREERRMRLKGFSGTERVMLRGWQRLYL</sequence>
<name>A0A8H3VRM7_VENIN</name>
<feature type="compositionally biased region" description="Low complexity" evidence="1">
    <location>
        <begin position="44"/>
        <end position="74"/>
    </location>
</feature>
<feature type="compositionally biased region" description="Polar residues" evidence="1">
    <location>
        <begin position="80"/>
        <end position="98"/>
    </location>
</feature>
<organism evidence="2 3">
    <name type="scientific">Venturia inaequalis</name>
    <name type="common">Apple scab fungus</name>
    <dbReference type="NCBI Taxonomy" id="5025"/>
    <lineage>
        <taxon>Eukaryota</taxon>
        <taxon>Fungi</taxon>
        <taxon>Dikarya</taxon>
        <taxon>Ascomycota</taxon>
        <taxon>Pezizomycotina</taxon>
        <taxon>Dothideomycetes</taxon>
        <taxon>Pleosporomycetidae</taxon>
        <taxon>Venturiales</taxon>
        <taxon>Venturiaceae</taxon>
        <taxon>Venturia</taxon>
    </lineage>
</organism>
<evidence type="ECO:0000313" key="2">
    <source>
        <dbReference type="EMBL" id="KAE9992781.1"/>
    </source>
</evidence>
<keyword evidence="3" id="KW-1185">Reference proteome</keyword>
<comment type="caution">
    <text evidence="2">The sequence shown here is derived from an EMBL/GenBank/DDBJ whole genome shotgun (WGS) entry which is preliminary data.</text>
</comment>
<dbReference type="EMBL" id="WNWR01000047">
    <property type="protein sequence ID" value="KAE9992781.1"/>
    <property type="molecule type" value="Genomic_DNA"/>
</dbReference>
<proteinExistence type="predicted"/>
<evidence type="ECO:0000313" key="3">
    <source>
        <dbReference type="Proteomes" id="UP000490939"/>
    </source>
</evidence>
<protein>
    <submittedName>
        <fullName evidence="2">Uncharacterized protein</fullName>
    </submittedName>
</protein>
<feature type="region of interest" description="Disordered" evidence="1">
    <location>
        <begin position="1"/>
        <end position="105"/>
    </location>
</feature>
<gene>
    <name evidence="2" type="ORF">EG327_007705</name>
</gene>
<dbReference type="Proteomes" id="UP000490939">
    <property type="component" value="Unassembled WGS sequence"/>
</dbReference>
<reference evidence="2 3" key="1">
    <citation type="submission" date="2019-07" db="EMBL/GenBank/DDBJ databases">
        <title>Venturia inaequalis Genome Resource.</title>
        <authorList>
            <person name="Lichtner F.J."/>
        </authorList>
    </citation>
    <scope>NUCLEOTIDE SEQUENCE [LARGE SCALE GENOMIC DNA]</scope>
    <source>
        <strain evidence="2 3">DMI_063113</strain>
    </source>
</reference>
<accession>A0A8H3VRM7</accession>